<dbReference type="InterPro" id="IPR011009">
    <property type="entry name" value="Kinase-like_dom_sf"/>
</dbReference>
<proteinExistence type="predicted"/>
<dbReference type="HOGENOM" id="CLU_003888_0_0_1"/>
<dbReference type="SUPFAM" id="SSF56112">
    <property type="entry name" value="Protein kinase-like (PK-like)"/>
    <property type="match status" value="1"/>
</dbReference>
<organism evidence="4 5">
    <name type="scientific">Moniliophthora roreri (strain MCA 2997)</name>
    <name type="common">Cocoa frosty pod rot fungus</name>
    <name type="synonym">Crinipellis roreri</name>
    <dbReference type="NCBI Taxonomy" id="1381753"/>
    <lineage>
        <taxon>Eukaryota</taxon>
        <taxon>Fungi</taxon>
        <taxon>Dikarya</taxon>
        <taxon>Basidiomycota</taxon>
        <taxon>Agaricomycotina</taxon>
        <taxon>Agaricomycetes</taxon>
        <taxon>Agaricomycetidae</taxon>
        <taxon>Agaricales</taxon>
        <taxon>Marasmiineae</taxon>
        <taxon>Marasmiaceae</taxon>
        <taxon>Moniliophthora</taxon>
    </lineage>
</organism>
<dbReference type="Pfam" id="PF12796">
    <property type="entry name" value="Ank_2"/>
    <property type="match status" value="1"/>
</dbReference>
<sequence length="1232" mass="137944">MSVETWISAFQSSLHISQPSDPTSSDSPGKTAPPLDAPFYPGQISTFVFLVTGYEKKLEDDTPLFFDSVGASFVANNDRVPIASGASFSVERAVWSNRGKNAYMAEWGDSVALKYVRRKTGKDILKWRQILLEIRALFHEPIRYHPNIVRLLGLSWGAAYDSGTSFPMLILELADFGTLAHLQVNEKLSFDVKKKLCYDVSKGISILHACGIVHGDLKHENVLVFVNREKDAKVEYIAKLGDFGGSVMDLEDEGGYLSMGTPPYDAPEARDRLDAEAMKRTDVYSLGLLVWRTMLDGENPFHRVGDRELSVSDIEELKRSDQVLQLAKESIRAAPTVIDASGYELLDHTFDHTLGLSSSSRSLRQAVAALQASSLPETSELIAKADEANRKQDASDKERKPGARYISRDSLSLFIAKSSKGKESYDHQHEGPGHRPVLTSPNFAEMLFDPQRLKAILDWSIQVEIFHDLEQAAVAEPEQYAAQMPNVLAAFYLFQCYCHEFGTIFDRYKACYWLRQAALSEDECEENYFAQAWCWRVHRALGVPLDVDLSVLRDWILLSVMRGHRKCIAEARIICASQVQPEERQEWLKDLSIRISYLNGPAGGIGMPYFAVRKLRREYDLFDMGALDRDIQEEFAFRGVCSIDDIYVNHRGDGLLHYAAAMGNLKALRHLVSKYNPDINLDDQAKYETPLLSACRGGHLDCALYLLDLGAAPDGGQFSEETALYWLSSFAEEDVPIIASRLVAAGAQLKNDGRRKIRLRRHVAWADHEGHYLLAASPLSRAIMMESVPAVRALLALGADPLEKLEDRSSICPVVVAAVHLLPQILEILLSHIDSRSGDEPIPIFDELEMIQIAMDLKATMRDPLSVQSRLARNITPDAMKTTLRILHERHRRLGGDYKDKTSLATEVITRLVRLGREDLVRALLELGHSVEGHDELMIEAMKMNDESMFRLLLQYGADVHLTTSTWAEHNLIQILADRHSKSRPGLYIAEYLVERALAVNPPAEAGVRSAFASAVLRQDFILANMLLQHGADMDYSYVYAKEMVMTTVFGDLVRNPTARNVESLKYLLNVDDEGKSLTGTPMSRARPDQLPNFIVCKENQWSALHYAARYISRTDPEKQAQTKMVRLILSADRYRDGINYSTSDLGTALVMATIAANLEVVTELVEHGADVTIGVGVLTPSLALHAIFQSYPNIPQGLQTVFSNDKVSQQLIWRRFTLISELLGSRLTVQE</sequence>
<name>V2XAL0_MONRO</name>
<dbReference type="PANTHER" id="PTHR46224:SF64">
    <property type="entry name" value="IQ MOTIF AND ANKYRIN REPEAT DOMAIN-CONTAINING PROTEIN 1"/>
    <property type="match status" value="1"/>
</dbReference>
<dbReference type="SUPFAM" id="SSF48403">
    <property type="entry name" value="Ankyrin repeat"/>
    <property type="match status" value="1"/>
</dbReference>
<dbReference type="InterPro" id="IPR008271">
    <property type="entry name" value="Ser/Thr_kinase_AS"/>
</dbReference>
<dbReference type="SMART" id="SM00220">
    <property type="entry name" value="S_TKc"/>
    <property type="match status" value="1"/>
</dbReference>
<reference evidence="4 5" key="1">
    <citation type="journal article" date="2014" name="BMC Genomics">
        <title>Genome and secretome analysis of the hemibiotrophic fungal pathogen, Moniliophthora roreri, which causes frosty pod rot disease of cacao: mechanisms of the biotrophic and necrotrophic phases.</title>
        <authorList>
            <person name="Meinhardt L.W."/>
            <person name="Costa G.G.L."/>
            <person name="Thomazella D.P.T."/>
            <person name="Teixeira P.J.P.L."/>
            <person name="Carazzolle M.F."/>
            <person name="Schuster S.C."/>
            <person name="Carlson J.E."/>
            <person name="Guiltinan M.J."/>
            <person name="Mieczkowski P."/>
            <person name="Farmer A."/>
            <person name="Ramaraj T."/>
            <person name="Crozier J."/>
            <person name="Davis R.E."/>
            <person name="Shao J."/>
            <person name="Melnick R.L."/>
            <person name="Pereira G.A.G."/>
            <person name="Bailey B.A."/>
        </authorList>
    </citation>
    <scope>NUCLEOTIDE SEQUENCE [LARGE SCALE GENOMIC DNA]</scope>
    <source>
        <strain evidence="4 5">MCA 2997</strain>
    </source>
</reference>
<dbReference type="Gene3D" id="1.10.510.10">
    <property type="entry name" value="Transferase(Phosphotransferase) domain 1"/>
    <property type="match status" value="1"/>
</dbReference>
<accession>V2XAL0</accession>
<evidence type="ECO:0000313" key="5">
    <source>
        <dbReference type="Proteomes" id="UP000017559"/>
    </source>
</evidence>
<evidence type="ECO:0000259" key="3">
    <source>
        <dbReference type="PROSITE" id="PS50011"/>
    </source>
</evidence>
<feature type="repeat" description="ANK" evidence="1">
    <location>
        <begin position="932"/>
        <end position="965"/>
    </location>
</feature>
<dbReference type="SMART" id="SM00248">
    <property type="entry name" value="ANK"/>
    <property type="match status" value="7"/>
</dbReference>
<dbReference type="EMBL" id="AWSO01000551">
    <property type="protein sequence ID" value="ESK89535.1"/>
    <property type="molecule type" value="Genomic_DNA"/>
</dbReference>
<dbReference type="PANTHER" id="PTHR46224">
    <property type="entry name" value="ANKYRIN REPEAT FAMILY PROTEIN"/>
    <property type="match status" value="1"/>
</dbReference>
<keyword evidence="1" id="KW-0040">ANK repeat</keyword>
<dbReference type="Proteomes" id="UP000017559">
    <property type="component" value="Unassembled WGS sequence"/>
</dbReference>
<dbReference type="PROSITE" id="PS00108">
    <property type="entry name" value="PROTEIN_KINASE_ST"/>
    <property type="match status" value="1"/>
</dbReference>
<keyword evidence="5" id="KW-1185">Reference proteome</keyword>
<dbReference type="InterPro" id="IPR051616">
    <property type="entry name" value="Cul2-RING_E3_ligase_SR"/>
</dbReference>
<protein>
    <recommendedName>
        <fullName evidence="3">Protein kinase domain-containing protein</fullName>
    </recommendedName>
</protein>
<feature type="compositionally biased region" description="Low complexity" evidence="2">
    <location>
        <begin position="17"/>
        <end position="28"/>
    </location>
</feature>
<dbReference type="Gene3D" id="1.25.40.20">
    <property type="entry name" value="Ankyrin repeat-containing domain"/>
    <property type="match status" value="3"/>
</dbReference>
<dbReference type="Pfam" id="PF00069">
    <property type="entry name" value="Pkinase"/>
    <property type="match status" value="1"/>
</dbReference>
<dbReference type="PROSITE" id="PS50011">
    <property type="entry name" value="PROTEIN_KINASE_DOM"/>
    <property type="match status" value="1"/>
</dbReference>
<feature type="domain" description="Protein kinase" evidence="3">
    <location>
        <begin position="76"/>
        <end position="389"/>
    </location>
</feature>
<dbReference type="InterPro" id="IPR036770">
    <property type="entry name" value="Ankyrin_rpt-contain_sf"/>
</dbReference>
<dbReference type="GO" id="GO:0005524">
    <property type="term" value="F:ATP binding"/>
    <property type="evidence" value="ECO:0007669"/>
    <property type="project" value="InterPro"/>
</dbReference>
<dbReference type="InterPro" id="IPR002110">
    <property type="entry name" value="Ankyrin_rpt"/>
</dbReference>
<dbReference type="AlphaFoldDB" id="V2XAL0"/>
<dbReference type="KEGG" id="mrr:Moror_1195"/>
<dbReference type="GO" id="GO:0004672">
    <property type="term" value="F:protein kinase activity"/>
    <property type="evidence" value="ECO:0007669"/>
    <property type="project" value="InterPro"/>
</dbReference>
<feature type="region of interest" description="Disordered" evidence="2">
    <location>
        <begin position="14"/>
        <end position="38"/>
    </location>
</feature>
<dbReference type="InterPro" id="IPR000719">
    <property type="entry name" value="Prot_kinase_dom"/>
</dbReference>
<comment type="caution">
    <text evidence="4">The sequence shown here is derived from an EMBL/GenBank/DDBJ whole genome shotgun (WGS) entry which is preliminary data.</text>
</comment>
<gene>
    <name evidence="4" type="ORF">Moror_1195</name>
</gene>
<evidence type="ECO:0000313" key="4">
    <source>
        <dbReference type="EMBL" id="ESK89535.1"/>
    </source>
</evidence>
<dbReference type="OrthoDB" id="626167at2759"/>
<dbReference type="PROSITE" id="PS50088">
    <property type="entry name" value="ANK_REPEAT"/>
    <property type="match status" value="1"/>
</dbReference>
<evidence type="ECO:0000256" key="1">
    <source>
        <dbReference type="PROSITE-ProRule" id="PRU00023"/>
    </source>
</evidence>
<evidence type="ECO:0000256" key="2">
    <source>
        <dbReference type="SAM" id="MobiDB-lite"/>
    </source>
</evidence>